<dbReference type="InterPro" id="IPR013815">
    <property type="entry name" value="ATP_grasp_subdomain_1"/>
</dbReference>
<dbReference type="Gene3D" id="3.30.470.20">
    <property type="entry name" value="ATP-grasp fold, B domain"/>
    <property type="match status" value="2"/>
</dbReference>
<feature type="compositionally biased region" description="Basic and acidic residues" evidence="1">
    <location>
        <begin position="814"/>
        <end position="830"/>
    </location>
</feature>
<dbReference type="SUPFAM" id="SSF52009">
    <property type="entry name" value="Phosphohistidine domain"/>
    <property type="match status" value="1"/>
</dbReference>
<dbReference type="InterPro" id="IPR002192">
    <property type="entry name" value="PPDK_AMP/ATP-bd"/>
</dbReference>
<dbReference type="InterPro" id="IPR036637">
    <property type="entry name" value="Phosphohistidine_dom_sf"/>
</dbReference>
<organism evidence="4 5">
    <name type="scientific">Halodurantibacterium flavum</name>
    <dbReference type="NCBI Taxonomy" id="1382802"/>
    <lineage>
        <taxon>Bacteria</taxon>
        <taxon>Pseudomonadati</taxon>
        <taxon>Pseudomonadota</taxon>
        <taxon>Alphaproteobacteria</taxon>
        <taxon>Rhodobacterales</taxon>
        <taxon>Paracoccaceae</taxon>
        <taxon>Halodurantibacterium</taxon>
    </lineage>
</organism>
<dbReference type="Gene3D" id="3.50.30.10">
    <property type="entry name" value="Phosphohistidine domain"/>
    <property type="match status" value="1"/>
</dbReference>
<dbReference type="InterPro" id="IPR051549">
    <property type="entry name" value="PEP_Utilizing_Enz"/>
</dbReference>
<dbReference type="InterPro" id="IPR008279">
    <property type="entry name" value="PEP-util_enz_mobile_dom"/>
</dbReference>
<dbReference type="Gene3D" id="3.30.1490.20">
    <property type="entry name" value="ATP-grasp fold, A domain"/>
    <property type="match status" value="2"/>
</dbReference>
<feature type="domain" description="Pyruvate phosphate dikinase AMP/ATP-binding" evidence="3">
    <location>
        <begin position="207"/>
        <end position="258"/>
    </location>
</feature>
<comment type="caution">
    <text evidence="4">The sequence shown here is derived from an EMBL/GenBank/DDBJ whole genome shotgun (WGS) entry which is preliminary data.</text>
</comment>
<evidence type="ECO:0000259" key="3">
    <source>
        <dbReference type="Pfam" id="PF01326"/>
    </source>
</evidence>
<evidence type="ECO:0000256" key="1">
    <source>
        <dbReference type="SAM" id="MobiDB-lite"/>
    </source>
</evidence>
<feature type="region of interest" description="Disordered" evidence="1">
    <location>
        <begin position="810"/>
        <end position="830"/>
    </location>
</feature>
<dbReference type="EMBL" id="JBHUGH010000002">
    <property type="protein sequence ID" value="MFD1911307.1"/>
    <property type="molecule type" value="Genomic_DNA"/>
</dbReference>
<feature type="domain" description="PEP-utilising enzyme mobile" evidence="2">
    <location>
        <begin position="743"/>
        <end position="813"/>
    </location>
</feature>
<dbReference type="PANTHER" id="PTHR43615:SF1">
    <property type="entry name" value="PPDK_N DOMAIN-CONTAINING PROTEIN"/>
    <property type="match status" value="1"/>
</dbReference>
<reference evidence="5" key="1">
    <citation type="journal article" date="2019" name="Int. J. Syst. Evol. Microbiol.">
        <title>The Global Catalogue of Microorganisms (GCM) 10K type strain sequencing project: providing services to taxonomists for standard genome sequencing and annotation.</title>
        <authorList>
            <consortium name="The Broad Institute Genomics Platform"/>
            <consortium name="The Broad Institute Genome Sequencing Center for Infectious Disease"/>
            <person name="Wu L."/>
            <person name="Ma J."/>
        </authorList>
    </citation>
    <scope>NUCLEOTIDE SEQUENCE [LARGE SCALE GENOMIC DNA]</scope>
    <source>
        <strain evidence="5">CGMCC 4.7242</strain>
    </source>
</reference>
<keyword evidence="5" id="KW-1185">Reference proteome</keyword>
<dbReference type="PANTHER" id="PTHR43615">
    <property type="entry name" value="PHOSPHOENOLPYRUVATE SYNTHASE-RELATED"/>
    <property type="match status" value="1"/>
</dbReference>
<sequence>MTFIVPQQDATDAQQVGGKAAALGRLAQAGFAPPEFFVIRAEAFDGETFGGETFKKGGAVPGLATALARLGDGPFAVRSSARAEDGAEHSHAGQFDSFLNVPAAEVEATARRVWQSGFSETVATYRARWSGGQAEGPAVVVQRMVDARVAGVAFSADPVTGRRDRVVISAIAGLADRLVSGEADGEDWTVAADTGTDTGAVCATRPVVLTEAQAQEIADLARRAEALFGSPQDIEWALDDAGLHILQSRPITTAIRAAPNPDDALTIFDNSNIIESYPGVVSPLTYSFAVHVYGRVYRVFVAMLGVPQDRIAAHSAVFDNMLGRVDGRVYYNLVNWYRALSLLPGFSLNRAYMETMMGVDTPMPAEVTDRIGPPSATGRARLSEYGRLVRAGAGLLWQALVLPRTRRRFYDRLNAALDSDLDLDRAGPTALAAEYRKIESTLLDRWDAPLVNDFLCMIAFGASRNLMQKWLGQDGIALHNDVMIGQGDIVSAEPARRILAMGQMAKAAGLEARLAAGDRAALAADPRLQHEFDAYIARFGDRCTEELKLESLTLRDDPSSLLAAIAASAGRDMDKAPPDSAPDWAALFPNPLKRAAARALIGWAKARVRDRENLRFERTRVFGHARRVFLALGREFAARGLIDAPRDVFHLTTLEVLGAVEGFGLSPDLRSLIALRKAEDSGASQRPDPPERIELRGPAISPVWNDSPAARDGATRRTATGCSAGRVSGVARVIRDPRTQSLAPGEILVARHTDPGWIAVFSNAAAIVVERGSLLSHSAIVARELGIPCVVGLRGATGWIEDGESITVDGATGEVERHGSTRRDRSQGEL</sequence>
<dbReference type="Pfam" id="PF00391">
    <property type="entry name" value="PEP-utilizers"/>
    <property type="match status" value="1"/>
</dbReference>
<accession>A0ABW4S2Y2</accession>
<proteinExistence type="predicted"/>
<gene>
    <name evidence="4" type="ORF">ACFSGJ_03650</name>
</gene>
<protein>
    <submittedName>
        <fullName evidence="4">PEP/pyruvate-binding domain-containing protein</fullName>
    </submittedName>
</protein>
<evidence type="ECO:0000259" key="2">
    <source>
        <dbReference type="Pfam" id="PF00391"/>
    </source>
</evidence>
<evidence type="ECO:0000313" key="4">
    <source>
        <dbReference type="EMBL" id="MFD1911307.1"/>
    </source>
</evidence>
<dbReference type="Proteomes" id="UP001597353">
    <property type="component" value="Unassembled WGS sequence"/>
</dbReference>
<feature type="domain" description="Pyruvate phosphate dikinase AMP/ATP-binding" evidence="3">
    <location>
        <begin position="73"/>
        <end position="194"/>
    </location>
</feature>
<feature type="region of interest" description="Disordered" evidence="1">
    <location>
        <begin position="679"/>
        <end position="699"/>
    </location>
</feature>
<dbReference type="RefSeq" id="WP_390259589.1">
    <property type="nucleotide sequence ID" value="NZ_JBHUGH010000002.1"/>
</dbReference>
<name>A0ABW4S2Y2_9RHOB</name>
<evidence type="ECO:0000313" key="5">
    <source>
        <dbReference type="Proteomes" id="UP001597353"/>
    </source>
</evidence>
<dbReference type="Pfam" id="PF01326">
    <property type="entry name" value="PPDK_N"/>
    <property type="match status" value="2"/>
</dbReference>
<dbReference type="SUPFAM" id="SSF56059">
    <property type="entry name" value="Glutathione synthetase ATP-binding domain-like"/>
    <property type="match status" value="1"/>
</dbReference>